<evidence type="ECO:0000259" key="4">
    <source>
        <dbReference type="PROSITE" id="PS50102"/>
    </source>
</evidence>
<dbReference type="AlphaFoldDB" id="A0A812CZU6"/>
<comment type="caution">
    <text evidence="5">The sequence shown here is derived from an EMBL/GenBank/DDBJ whole genome shotgun (WGS) entry which is preliminary data.</text>
</comment>
<feature type="region of interest" description="Disordered" evidence="3">
    <location>
        <begin position="179"/>
        <end position="204"/>
    </location>
</feature>
<accession>A0A812CZU6</accession>
<keyword evidence="6" id="KW-1185">Reference proteome</keyword>
<dbReference type="PROSITE" id="PS50102">
    <property type="entry name" value="RRM"/>
    <property type="match status" value="1"/>
</dbReference>
<dbReference type="OrthoDB" id="1875751at2759"/>
<dbReference type="Proteomes" id="UP000597762">
    <property type="component" value="Unassembled WGS sequence"/>
</dbReference>
<dbReference type="InterPro" id="IPR052462">
    <property type="entry name" value="SLIRP/GR-RBP-like"/>
</dbReference>
<dbReference type="InterPro" id="IPR000504">
    <property type="entry name" value="RRM_dom"/>
</dbReference>
<gene>
    <name evidence="5" type="ORF">SPHA_44816</name>
</gene>
<proteinExistence type="predicted"/>
<dbReference type="PANTHER" id="PTHR48027">
    <property type="entry name" value="HETEROGENEOUS NUCLEAR RIBONUCLEOPROTEIN 87F-RELATED"/>
    <property type="match status" value="1"/>
</dbReference>
<evidence type="ECO:0000313" key="6">
    <source>
        <dbReference type="Proteomes" id="UP000597762"/>
    </source>
</evidence>
<dbReference type="EMBL" id="CAHIKZ030002295">
    <property type="protein sequence ID" value="CAE1284556.1"/>
    <property type="molecule type" value="Genomic_DNA"/>
</dbReference>
<dbReference type="InterPro" id="IPR012677">
    <property type="entry name" value="Nucleotide-bd_a/b_plait_sf"/>
</dbReference>
<feature type="domain" description="RRM" evidence="4">
    <location>
        <begin position="73"/>
        <end position="150"/>
    </location>
</feature>
<evidence type="ECO:0000256" key="2">
    <source>
        <dbReference type="PROSITE-ProRule" id="PRU00176"/>
    </source>
</evidence>
<dbReference type="Gene3D" id="3.30.70.330">
    <property type="match status" value="1"/>
</dbReference>
<dbReference type="Pfam" id="PF00076">
    <property type="entry name" value="RRM_1"/>
    <property type="match status" value="1"/>
</dbReference>
<dbReference type="SMART" id="SM00360">
    <property type="entry name" value="RRM"/>
    <property type="match status" value="1"/>
</dbReference>
<organism evidence="5 6">
    <name type="scientific">Acanthosepion pharaonis</name>
    <name type="common">Pharaoh cuttlefish</name>
    <name type="synonym">Sepia pharaonis</name>
    <dbReference type="NCBI Taxonomy" id="158019"/>
    <lineage>
        <taxon>Eukaryota</taxon>
        <taxon>Metazoa</taxon>
        <taxon>Spiralia</taxon>
        <taxon>Lophotrochozoa</taxon>
        <taxon>Mollusca</taxon>
        <taxon>Cephalopoda</taxon>
        <taxon>Coleoidea</taxon>
        <taxon>Decapodiformes</taxon>
        <taxon>Sepiida</taxon>
        <taxon>Sepiina</taxon>
        <taxon>Sepiidae</taxon>
        <taxon>Acanthosepion</taxon>
    </lineage>
</organism>
<evidence type="ECO:0000256" key="3">
    <source>
        <dbReference type="SAM" id="MobiDB-lite"/>
    </source>
</evidence>
<feature type="compositionally biased region" description="Polar residues" evidence="3">
    <location>
        <begin position="188"/>
        <end position="204"/>
    </location>
</feature>
<name>A0A812CZU6_ACAPH</name>
<dbReference type="SUPFAM" id="SSF54928">
    <property type="entry name" value="RNA-binding domain, RBD"/>
    <property type="match status" value="1"/>
</dbReference>
<dbReference type="InterPro" id="IPR035979">
    <property type="entry name" value="RBD_domain_sf"/>
</dbReference>
<sequence>MPLTTTENEIKTYFETWGEIEECLLTTNATTILCCLKFIFATSIDAIQANRPHKIKNAIVETRRILPDGYPVRKLYVGSIKGGTTTGHIFAVFSRFGRVRAVDMIKDKLTGRCRGFCFVSFDDYDSADKCLLAIPHVLNRKVVRVQKAIPISEMMKLSVESGNSENEVSANSRISVDYKTARNRESRNSVSSADTDFSETSSLENPSEHAYTCCTQGGYPQRRKEFDFSNAKPVRHYFYPAYNRHCAKDTKVNFPPSSLSLRNCSTYKPGMNNVKAPYMNVSSNYFVPYVNKSTPTSIQCPLYSNTSSVHFIQPNSYTHRYNLACPDVRNHNFCLPFVSKTNESVSYVPLPNAMLIPVSLMCNYARPCFVSSCQNPYI</sequence>
<evidence type="ECO:0000313" key="5">
    <source>
        <dbReference type="EMBL" id="CAE1284556.1"/>
    </source>
</evidence>
<reference evidence="5" key="1">
    <citation type="submission" date="2021-01" db="EMBL/GenBank/DDBJ databases">
        <authorList>
            <person name="Li R."/>
            <person name="Bekaert M."/>
        </authorList>
    </citation>
    <scope>NUCLEOTIDE SEQUENCE</scope>
    <source>
        <strain evidence="5">Farmed</strain>
    </source>
</reference>
<protein>
    <submittedName>
        <fullName evidence="5">HNRNPA1_3</fullName>
    </submittedName>
</protein>
<keyword evidence="1 2" id="KW-0694">RNA-binding</keyword>
<dbReference type="GO" id="GO:0003723">
    <property type="term" value="F:RNA binding"/>
    <property type="evidence" value="ECO:0007669"/>
    <property type="project" value="UniProtKB-UniRule"/>
</dbReference>
<evidence type="ECO:0000256" key="1">
    <source>
        <dbReference type="ARBA" id="ARBA00022884"/>
    </source>
</evidence>